<dbReference type="InterPro" id="IPR003660">
    <property type="entry name" value="HAMP_dom"/>
</dbReference>
<name>A0ABT3PAY5_9ALTE</name>
<feature type="domain" description="Histidine kinase" evidence="15">
    <location>
        <begin position="504"/>
        <end position="722"/>
    </location>
</feature>
<feature type="transmembrane region" description="Helical" evidence="14">
    <location>
        <begin position="421"/>
        <end position="441"/>
    </location>
</feature>
<dbReference type="InterPro" id="IPR036097">
    <property type="entry name" value="HisK_dim/P_sf"/>
</dbReference>
<evidence type="ECO:0000256" key="4">
    <source>
        <dbReference type="ARBA" id="ARBA00022475"/>
    </source>
</evidence>
<dbReference type="PANTHER" id="PTHR45528:SF1">
    <property type="entry name" value="SENSOR HISTIDINE KINASE CPXA"/>
    <property type="match status" value="1"/>
</dbReference>
<keyword evidence="10" id="KW-0067">ATP-binding</keyword>
<evidence type="ECO:0000259" key="16">
    <source>
        <dbReference type="PROSITE" id="PS50885"/>
    </source>
</evidence>
<keyword evidence="18" id="KW-1185">Reference proteome</keyword>
<dbReference type="RefSeq" id="WP_265617977.1">
    <property type="nucleotide sequence ID" value="NZ_JAPFRD010000011.1"/>
</dbReference>
<dbReference type="Proteomes" id="UP001142810">
    <property type="component" value="Unassembled WGS sequence"/>
</dbReference>
<feature type="domain" description="HAMP" evidence="16">
    <location>
        <begin position="441"/>
        <end position="496"/>
    </location>
</feature>
<evidence type="ECO:0000256" key="13">
    <source>
        <dbReference type="ARBA" id="ARBA00023136"/>
    </source>
</evidence>
<evidence type="ECO:0000256" key="12">
    <source>
        <dbReference type="ARBA" id="ARBA00023012"/>
    </source>
</evidence>
<dbReference type="Pfam" id="PF02518">
    <property type="entry name" value="HATPase_c"/>
    <property type="match status" value="1"/>
</dbReference>
<evidence type="ECO:0000256" key="9">
    <source>
        <dbReference type="ARBA" id="ARBA00022777"/>
    </source>
</evidence>
<evidence type="ECO:0000256" key="6">
    <source>
        <dbReference type="ARBA" id="ARBA00022679"/>
    </source>
</evidence>
<dbReference type="CDD" id="cd00082">
    <property type="entry name" value="HisKA"/>
    <property type="match status" value="1"/>
</dbReference>
<dbReference type="SUPFAM" id="SSF55874">
    <property type="entry name" value="ATPase domain of HSP90 chaperone/DNA topoisomerase II/histidine kinase"/>
    <property type="match status" value="1"/>
</dbReference>
<dbReference type="CDD" id="cd09622">
    <property type="entry name" value="CBM9_like_HisKa"/>
    <property type="match status" value="1"/>
</dbReference>
<sequence>MRFRFSIRYQLVVLSLFLFTIPWLGYQYVWEVEEYLRNGQEQTMLGTARAVATALHERKALFESRSSYLKNIRQGTDLYAPQLETPIRLDGKFEDWQNVGHLAQRYGREKVVHQYSANASATTLRFTHMVGKYEQYLYAMFMVADDKLLWRRKDSLKVDRSDHLLISLLSNDGELIRYIISPYNEGWINAYRLDEDVTQVTPTDNALEIQGHWKPTRDGYNIELRFPLALFSGSLAFALVDVDDADTREKQYAIGTADPNQFEDLGTVISSSPEIEQILAGLRYADSRVWVVDRHQRVLAKAGNIQAATGVRVKPRQQFEWEWMNWVEQNWILPVYYHILTRPPDNFIDELENAYELETEGVKTALAGRAESLWRLTPDNQAVILSASHPIFIDGEVRGAVIVEQTTHGIRTLRNRALEQLFHVIIAVMLLGTLGLFLFANRISSRIRKLRDQTESVIDHNGKIVGQLPVASQHDEIGDLNRTFATVIERLQHYNSYLENMASRLSHELRTPIAIVKSSLDNLKQFNLHKENEGFIERAQDGITRLSTILNRMSEATRLEQAITHEEFERVDLIKLIKACVEGYQHAYSTRKFVLSSQANEGMITGAPELFVQMLDKIVSNAVEFSQPEDTITFQIFRSARSLYIQVINPGPLLPSDMQEELLQSMVSIRAENTHQDTSADPHLGLGLYIANTIAMFHNGHLHIANLADHSGVVVTLSFPER</sequence>
<comment type="subcellular location">
    <subcellularLocation>
        <location evidence="2">Cell membrane</location>
        <topology evidence="2">Multi-pass membrane protein</topology>
    </subcellularLocation>
</comment>
<keyword evidence="6" id="KW-0808">Transferase</keyword>
<evidence type="ECO:0000256" key="7">
    <source>
        <dbReference type="ARBA" id="ARBA00022692"/>
    </source>
</evidence>
<dbReference type="PANTHER" id="PTHR45528">
    <property type="entry name" value="SENSOR HISTIDINE KINASE CPXA"/>
    <property type="match status" value="1"/>
</dbReference>
<dbReference type="EC" id="2.7.13.3" evidence="3"/>
<dbReference type="EMBL" id="JAPFRD010000011">
    <property type="protein sequence ID" value="MCW8109231.1"/>
    <property type="molecule type" value="Genomic_DNA"/>
</dbReference>
<dbReference type="InterPro" id="IPR003594">
    <property type="entry name" value="HATPase_dom"/>
</dbReference>
<gene>
    <name evidence="17" type="primary">pdsS</name>
    <name evidence="17" type="ORF">OPS25_12050</name>
</gene>
<keyword evidence="8" id="KW-0547">Nucleotide-binding</keyword>
<dbReference type="Gene3D" id="3.30.565.10">
    <property type="entry name" value="Histidine kinase-like ATPase, C-terminal domain"/>
    <property type="match status" value="1"/>
</dbReference>
<keyword evidence="9 17" id="KW-0418">Kinase</keyword>
<evidence type="ECO:0000313" key="18">
    <source>
        <dbReference type="Proteomes" id="UP001142810"/>
    </source>
</evidence>
<comment type="catalytic activity">
    <reaction evidence="1">
        <text>ATP + protein L-histidine = ADP + protein N-phospho-L-histidine.</text>
        <dbReference type="EC" id="2.7.13.3"/>
    </reaction>
</comment>
<dbReference type="Gene3D" id="6.10.340.10">
    <property type="match status" value="1"/>
</dbReference>
<evidence type="ECO:0000256" key="8">
    <source>
        <dbReference type="ARBA" id="ARBA00022741"/>
    </source>
</evidence>
<dbReference type="SMART" id="SM00304">
    <property type="entry name" value="HAMP"/>
    <property type="match status" value="2"/>
</dbReference>
<evidence type="ECO:0000256" key="5">
    <source>
        <dbReference type="ARBA" id="ARBA00022553"/>
    </source>
</evidence>
<dbReference type="Pfam" id="PF00512">
    <property type="entry name" value="HisKA"/>
    <property type="match status" value="1"/>
</dbReference>
<keyword evidence="11 14" id="KW-1133">Transmembrane helix</keyword>
<evidence type="ECO:0000259" key="15">
    <source>
        <dbReference type="PROSITE" id="PS50109"/>
    </source>
</evidence>
<evidence type="ECO:0000256" key="14">
    <source>
        <dbReference type="SAM" id="Phobius"/>
    </source>
</evidence>
<dbReference type="InterPro" id="IPR003661">
    <property type="entry name" value="HisK_dim/P_dom"/>
</dbReference>
<keyword evidence="13 14" id="KW-0472">Membrane</keyword>
<dbReference type="InterPro" id="IPR005467">
    <property type="entry name" value="His_kinase_dom"/>
</dbReference>
<evidence type="ECO:0000256" key="3">
    <source>
        <dbReference type="ARBA" id="ARBA00012438"/>
    </source>
</evidence>
<reference evidence="17" key="1">
    <citation type="submission" date="2022-11" db="EMBL/GenBank/DDBJ databases">
        <title>Alteromonas sp. nov., isolated from sea water of the Qingdao.</title>
        <authorList>
            <person name="Wang Q."/>
        </authorList>
    </citation>
    <scope>NUCLEOTIDE SEQUENCE</scope>
    <source>
        <strain evidence="17">ASW11-7</strain>
    </source>
</reference>
<dbReference type="SUPFAM" id="SSF47384">
    <property type="entry name" value="Homodimeric domain of signal transducing histidine kinase"/>
    <property type="match status" value="1"/>
</dbReference>
<dbReference type="PROSITE" id="PS50109">
    <property type="entry name" value="HIS_KIN"/>
    <property type="match status" value="1"/>
</dbReference>
<dbReference type="SUPFAM" id="SSF49344">
    <property type="entry name" value="CBD9-like"/>
    <property type="match status" value="1"/>
</dbReference>
<proteinExistence type="predicted"/>
<evidence type="ECO:0000256" key="11">
    <source>
        <dbReference type="ARBA" id="ARBA00022989"/>
    </source>
</evidence>
<evidence type="ECO:0000256" key="1">
    <source>
        <dbReference type="ARBA" id="ARBA00000085"/>
    </source>
</evidence>
<dbReference type="NCBIfam" id="TIGR03785">
    <property type="entry name" value="marine_sort_HK"/>
    <property type="match status" value="1"/>
</dbReference>
<evidence type="ECO:0000256" key="2">
    <source>
        <dbReference type="ARBA" id="ARBA00004651"/>
    </source>
</evidence>
<dbReference type="Gene3D" id="1.10.287.130">
    <property type="match status" value="1"/>
</dbReference>
<comment type="caution">
    <text evidence="17">The sequence shown here is derived from an EMBL/GenBank/DDBJ whole genome shotgun (WGS) entry which is preliminary data.</text>
</comment>
<evidence type="ECO:0000313" key="17">
    <source>
        <dbReference type="EMBL" id="MCW8109231.1"/>
    </source>
</evidence>
<organism evidence="17 18">
    <name type="scientific">Alteromonas aquimaris</name>
    <dbReference type="NCBI Taxonomy" id="2998417"/>
    <lineage>
        <taxon>Bacteria</taxon>
        <taxon>Pseudomonadati</taxon>
        <taxon>Pseudomonadota</taxon>
        <taxon>Gammaproteobacteria</taxon>
        <taxon>Alteromonadales</taxon>
        <taxon>Alteromonadaceae</taxon>
        <taxon>Alteromonas/Salinimonas group</taxon>
        <taxon>Alteromonas</taxon>
    </lineage>
</organism>
<keyword evidence="5" id="KW-0597">Phosphoprotein</keyword>
<protein>
    <recommendedName>
        <fullName evidence="3">histidine kinase</fullName>
        <ecNumber evidence="3">2.7.13.3</ecNumber>
    </recommendedName>
</protein>
<evidence type="ECO:0000256" key="10">
    <source>
        <dbReference type="ARBA" id="ARBA00022840"/>
    </source>
</evidence>
<dbReference type="PROSITE" id="PS50885">
    <property type="entry name" value="HAMP"/>
    <property type="match status" value="1"/>
</dbReference>
<keyword evidence="7 14" id="KW-0812">Transmembrane</keyword>
<dbReference type="InterPro" id="IPR050398">
    <property type="entry name" value="HssS/ArlS-like"/>
</dbReference>
<dbReference type="SMART" id="SM00388">
    <property type="entry name" value="HisKA"/>
    <property type="match status" value="1"/>
</dbReference>
<dbReference type="InterPro" id="IPR022510">
    <property type="entry name" value="Sortase_His-kinase"/>
</dbReference>
<dbReference type="SMART" id="SM00387">
    <property type="entry name" value="HATPase_c"/>
    <property type="match status" value="1"/>
</dbReference>
<dbReference type="Gene3D" id="2.60.40.1190">
    <property type="match status" value="1"/>
</dbReference>
<keyword evidence="12" id="KW-0902">Two-component regulatory system</keyword>
<keyword evidence="4" id="KW-1003">Cell membrane</keyword>
<dbReference type="GO" id="GO:0016301">
    <property type="term" value="F:kinase activity"/>
    <property type="evidence" value="ECO:0007669"/>
    <property type="project" value="UniProtKB-KW"/>
</dbReference>
<dbReference type="InterPro" id="IPR036890">
    <property type="entry name" value="HATPase_C_sf"/>
</dbReference>
<accession>A0ABT3PAY5</accession>